<dbReference type="EMBL" id="CAIN01000186">
    <property type="protein sequence ID" value="CCI24947.1"/>
    <property type="molecule type" value="Genomic_DNA"/>
</dbReference>
<accession>I4HSC3</accession>
<dbReference type="InterPro" id="IPR058502">
    <property type="entry name" value="PLL-like_beta-prop"/>
</dbReference>
<sequence length="451" mass="48547">MPELIIHAIDCKVVSSGTDAGAIQAVVDTVKKVADVGAGSASFFGPTGAAVGAALQAAKALISVVPGLISAIDIARNDPDQLYLNLSNQERVAKVWPPSKYYNINGGQIVRPNLRVPFSDAVDVNFWEYDTGSGDDFLGRLTVDKSHAGGVRYQIVAMPSEGNVYVVAYSIEGVPIPSPGGSTSGGGWETLGGHLTSGPDVCSWAPGRLDVFVRGGDDALYHRYFENSWSDWESLGGVLTSDPSAVSWGNGRIDVFARGGDNALYHKYFENGWSDWESLGGHLTSGPDVCSWAPGRLDVFVRGEDAALYHKYFENGWSDWESLGGVLTSDPSAVSWGNGRIDVFARGGDNALYHKYFENGWSDWESLGGVLTSSPDASSWAAGRLDIFVRGGDNALYHKYFENGWSDWESLGGILTSDPAAVSWNAGRIDVFARGGDYALYHKWFDGSWKP</sequence>
<evidence type="ECO:0000259" key="1">
    <source>
        <dbReference type="Pfam" id="PF26607"/>
    </source>
</evidence>
<feature type="domain" description="PLL-like beta propeller" evidence="1">
    <location>
        <begin position="251"/>
        <end position="446"/>
    </location>
</feature>
<comment type="caution">
    <text evidence="2">The sequence shown here is derived from an EMBL/GenBank/DDBJ whole genome shotgun (WGS) entry which is preliminary data.</text>
</comment>
<dbReference type="Proteomes" id="UP000005291">
    <property type="component" value="Unassembled WGS sequence"/>
</dbReference>
<dbReference type="Pfam" id="PF26607">
    <property type="entry name" value="DUF8189"/>
    <property type="match status" value="1"/>
</dbReference>
<reference evidence="2 3" key="1">
    <citation type="submission" date="2012-04" db="EMBL/GenBank/DDBJ databases">
        <authorList>
            <person name="Genoscope - CEA"/>
        </authorList>
    </citation>
    <scope>NUCLEOTIDE SEQUENCE [LARGE SCALE GENOMIC DNA]</scope>
    <source>
        <strain evidence="2 3">9808</strain>
    </source>
</reference>
<gene>
    <name evidence="2" type="ORF">MICAG_2660002</name>
</gene>
<proteinExistence type="predicted"/>
<evidence type="ECO:0000313" key="2">
    <source>
        <dbReference type="EMBL" id="CCI24947.1"/>
    </source>
</evidence>
<dbReference type="CDD" id="cd22954">
    <property type="entry name" value="PLL_lectin"/>
    <property type="match status" value="1"/>
</dbReference>
<dbReference type="SUPFAM" id="SSF89372">
    <property type="entry name" value="Fucose-specific lectin"/>
    <property type="match status" value="2"/>
</dbReference>
<evidence type="ECO:0000313" key="3">
    <source>
        <dbReference type="Proteomes" id="UP000005291"/>
    </source>
</evidence>
<dbReference type="Gene3D" id="2.120.10.70">
    <property type="entry name" value="Fucose-specific lectin"/>
    <property type="match status" value="2"/>
</dbReference>
<dbReference type="AlphaFoldDB" id="I4HSC3"/>
<dbReference type="RefSeq" id="WP_002793824.1">
    <property type="nucleotide sequence ID" value="NZ_HE973594.1"/>
</dbReference>
<dbReference type="HOGENOM" id="CLU_606644_0_0_3"/>
<name>I4HSC3_MICAE</name>
<protein>
    <recommendedName>
        <fullName evidence="1">PLL-like beta propeller domain-containing protein</fullName>
    </recommendedName>
</protein>
<organism evidence="2 3">
    <name type="scientific">Microcystis aeruginosa PCC 9808</name>
    <dbReference type="NCBI Taxonomy" id="1160284"/>
    <lineage>
        <taxon>Bacteria</taxon>
        <taxon>Bacillati</taxon>
        <taxon>Cyanobacteriota</taxon>
        <taxon>Cyanophyceae</taxon>
        <taxon>Oscillatoriophycideae</taxon>
        <taxon>Chroococcales</taxon>
        <taxon>Microcystaceae</taxon>
        <taxon>Microcystis</taxon>
    </lineage>
</organism>